<dbReference type="GO" id="GO:0012505">
    <property type="term" value="C:endomembrane system"/>
    <property type="evidence" value="ECO:0007669"/>
    <property type="project" value="UniProtKB-SubCell"/>
</dbReference>
<dbReference type="GO" id="GO:0050136">
    <property type="term" value="F:NADH dehydrogenase (quinone) (non-electrogenic) activity"/>
    <property type="evidence" value="ECO:0007669"/>
    <property type="project" value="UniProtKB-UniRule"/>
</dbReference>
<evidence type="ECO:0000256" key="1">
    <source>
        <dbReference type="ARBA" id="ARBA00004127"/>
    </source>
</evidence>
<feature type="transmembrane region" description="Helical" evidence="5">
    <location>
        <begin position="73"/>
        <end position="96"/>
    </location>
</feature>
<keyword evidence="4 5" id="KW-0472">Membrane</keyword>
<dbReference type="GO" id="GO:0008137">
    <property type="term" value="F:NADH dehydrogenase (ubiquinone) activity"/>
    <property type="evidence" value="ECO:0007669"/>
    <property type="project" value="InterPro"/>
</dbReference>
<evidence type="ECO:0000256" key="3">
    <source>
        <dbReference type="ARBA" id="ARBA00022989"/>
    </source>
</evidence>
<feature type="transmembrane region" description="Helical" evidence="5">
    <location>
        <begin position="249"/>
        <end position="269"/>
    </location>
</feature>
<dbReference type="PANTHER" id="PTHR22773">
    <property type="entry name" value="NADH DEHYDROGENASE"/>
    <property type="match status" value="1"/>
</dbReference>
<comment type="subunit">
    <text evidence="5">NDH-1 is composed of 13 different subunits. Subunits NuoA, H, J, K, L, M, N constitute the membrane sector of the complex.</text>
</comment>
<keyword evidence="9" id="KW-1185">Reference proteome</keyword>
<dbReference type="EMBL" id="BMPO01000002">
    <property type="protein sequence ID" value="GGJ84194.1"/>
    <property type="molecule type" value="Genomic_DNA"/>
</dbReference>
<reference evidence="8" key="1">
    <citation type="journal article" date="2014" name="Int. J. Syst. Evol. Microbiol.">
        <title>Complete genome sequence of Corynebacterium casei LMG S-19264T (=DSM 44701T), isolated from a smear-ripened cheese.</title>
        <authorList>
            <consortium name="US DOE Joint Genome Institute (JGI-PGF)"/>
            <person name="Walter F."/>
            <person name="Albersmeier A."/>
            <person name="Kalinowski J."/>
            <person name="Ruckert C."/>
        </authorList>
    </citation>
    <scope>NUCLEOTIDE SEQUENCE</scope>
    <source>
        <strain evidence="8">JCM 30078</strain>
    </source>
</reference>
<evidence type="ECO:0000256" key="2">
    <source>
        <dbReference type="ARBA" id="ARBA00022692"/>
    </source>
</evidence>
<protein>
    <recommendedName>
        <fullName evidence="5">NADH-quinone oxidoreductase subunit N</fullName>
        <ecNumber evidence="5">7.1.1.-</ecNumber>
    </recommendedName>
    <alternativeName>
        <fullName evidence="5">NADH dehydrogenase I subunit N</fullName>
    </alternativeName>
    <alternativeName>
        <fullName evidence="5">NDH-1 subunit N</fullName>
    </alternativeName>
</protein>
<accession>A0A917PM09</accession>
<feature type="transmembrane region" description="Helical" evidence="5">
    <location>
        <begin position="380"/>
        <end position="402"/>
    </location>
</feature>
<dbReference type="EC" id="7.1.1.-" evidence="5"/>
<feature type="transmembrane region" description="Helical" evidence="5">
    <location>
        <begin position="172"/>
        <end position="192"/>
    </location>
</feature>
<feature type="transmembrane region" description="Helical" evidence="5">
    <location>
        <begin position="281"/>
        <end position="301"/>
    </location>
</feature>
<keyword evidence="5" id="KW-1003">Cell membrane</keyword>
<comment type="similarity">
    <text evidence="5">Belongs to the complex I subunit 2 family.</text>
</comment>
<evidence type="ECO:0000256" key="4">
    <source>
        <dbReference type="ARBA" id="ARBA00023136"/>
    </source>
</evidence>
<dbReference type="AlphaFoldDB" id="A0A917PM09"/>
<organism evidence="8 9">
    <name type="scientific">Pseudomonas matsuisoli</name>
    <dbReference type="NCBI Taxonomy" id="1515666"/>
    <lineage>
        <taxon>Bacteria</taxon>
        <taxon>Pseudomonadati</taxon>
        <taxon>Pseudomonadota</taxon>
        <taxon>Gammaproteobacteria</taxon>
        <taxon>Pseudomonadales</taxon>
        <taxon>Pseudomonadaceae</taxon>
        <taxon>Pseudomonas</taxon>
    </lineage>
</organism>
<feature type="transmembrane region" description="Helical" evidence="5">
    <location>
        <begin position="308"/>
        <end position="327"/>
    </location>
</feature>
<feature type="transmembrane region" description="Helical" evidence="5">
    <location>
        <begin position="117"/>
        <end position="134"/>
    </location>
</feature>
<dbReference type="GO" id="GO:0042773">
    <property type="term" value="P:ATP synthesis coupled electron transport"/>
    <property type="evidence" value="ECO:0007669"/>
    <property type="project" value="InterPro"/>
</dbReference>
<evidence type="ECO:0000256" key="6">
    <source>
        <dbReference type="RuleBase" id="RU000320"/>
    </source>
</evidence>
<keyword evidence="5" id="KW-0874">Quinone</keyword>
<dbReference type="Proteomes" id="UP000635983">
    <property type="component" value="Unassembled WGS sequence"/>
</dbReference>
<evidence type="ECO:0000259" key="7">
    <source>
        <dbReference type="Pfam" id="PF00361"/>
    </source>
</evidence>
<comment type="caution">
    <text evidence="8">The sequence shown here is derived from an EMBL/GenBank/DDBJ whole genome shotgun (WGS) entry which is preliminary data.</text>
</comment>
<feature type="domain" description="NADH:quinone oxidoreductase/Mrp antiporter transmembrane" evidence="7">
    <location>
        <begin position="134"/>
        <end position="429"/>
    </location>
</feature>
<dbReference type="GO" id="GO:0048038">
    <property type="term" value="F:quinone binding"/>
    <property type="evidence" value="ECO:0007669"/>
    <property type="project" value="UniProtKB-KW"/>
</dbReference>
<evidence type="ECO:0000313" key="8">
    <source>
        <dbReference type="EMBL" id="GGJ84194.1"/>
    </source>
</evidence>
<evidence type="ECO:0000313" key="9">
    <source>
        <dbReference type="Proteomes" id="UP000635983"/>
    </source>
</evidence>
<feature type="transmembrane region" description="Helical" evidence="5">
    <location>
        <begin position="457"/>
        <end position="479"/>
    </location>
</feature>
<comment type="catalytic activity">
    <reaction evidence="5">
        <text>a quinone + NADH + 5 H(+)(in) = a quinol + NAD(+) + 4 H(+)(out)</text>
        <dbReference type="Rhea" id="RHEA:57888"/>
        <dbReference type="ChEBI" id="CHEBI:15378"/>
        <dbReference type="ChEBI" id="CHEBI:24646"/>
        <dbReference type="ChEBI" id="CHEBI:57540"/>
        <dbReference type="ChEBI" id="CHEBI:57945"/>
        <dbReference type="ChEBI" id="CHEBI:132124"/>
    </reaction>
</comment>
<dbReference type="Pfam" id="PF00361">
    <property type="entry name" value="Proton_antipo_M"/>
    <property type="match status" value="1"/>
</dbReference>
<keyword evidence="5" id="KW-1278">Translocase</keyword>
<feature type="transmembrane region" description="Helical" evidence="5">
    <location>
        <begin position="212"/>
        <end position="237"/>
    </location>
</feature>
<dbReference type="NCBIfam" id="NF004439">
    <property type="entry name" value="PRK05777.1-1"/>
    <property type="match status" value="1"/>
</dbReference>
<feature type="transmembrane region" description="Helical" evidence="5">
    <location>
        <begin position="12"/>
        <end position="33"/>
    </location>
</feature>
<feature type="transmembrane region" description="Helical" evidence="5">
    <location>
        <begin position="40"/>
        <end position="61"/>
    </location>
</feature>
<keyword evidence="5" id="KW-0830">Ubiquinone</keyword>
<keyword evidence="2 5" id="KW-0812">Transmembrane</keyword>
<name>A0A917PM09_9PSED</name>
<dbReference type="NCBIfam" id="TIGR01770">
    <property type="entry name" value="NDH_I_N"/>
    <property type="match status" value="1"/>
</dbReference>
<keyword evidence="3 5" id="KW-1133">Transmembrane helix</keyword>
<sequence length="493" mass="52556">MEPLAVEITSTHFMAMLPLLITAITTIVVMLAIALRRNHALTFILTVIGLNAALISVIPALGVTPIEVTPLMVIDRFACYYVALVLISTLACATLMHAYLGDHRNPKVGYPGNREEMYLLLLLACLGGQVLVSAQHLAGLFIGLELLSVPTYGMVAYAFFNRHSLEAGIKYMVLSAAGSAFLLFGMALLYADAGTMSFSGLGVSLATMGENLLVQAGITMMLIGLAFKLSLVPFHLWTPDVYQGAPAPVAAFLASASKVAVFAVLLRLYEISPATDGGWMNGVLTVIAVASILIGNLLALMQSNLKRLLGYSSIAHFGYLLVALVASEGLAVEAIGVYLLTYTITSLGAFGVVTLMSTPFQERDADGLYQYRGLFWRRPYLTAVLTVMMLSLAGIPLTAGFIGKFYVLAAGVEAQKWLLVGSVVVGSAIGLFYYLRVMVTLFLVEPNLQRQDAPSNWGARAGGVMLLAITALAFVLGVYPQPLLALVQGSVLG</sequence>
<dbReference type="HAMAP" id="MF_00445">
    <property type="entry name" value="NDH1_NuoN_1"/>
    <property type="match status" value="1"/>
</dbReference>
<gene>
    <name evidence="5 8" type="primary">nuoN</name>
    <name evidence="8" type="ORF">GCM10009304_07710</name>
</gene>
<feature type="transmembrane region" description="Helical" evidence="5">
    <location>
        <begin position="339"/>
        <end position="360"/>
    </location>
</feature>
<dbReference type="InterPro" id="IPR001750">
    <property type="entry name" value="ND/Mrp_TM"/>
</dbReference>
<keyword evidence="5" id="KW-0520">NAD</keyword>
<dbReference type="InterPro" id="IPR010096">
    <property type="entry name" value="NADH-Q_OxRdtase_suN/2"/>
</dbReference>
<dbReference type="GO" id="GO:0005886">
    <property type="term" value="C:plasma membrane"/>
    <property type="evidence" value="ECO:0007669"/>
    <property type="project" value="UniProtKB-SubCell"/>
</dbReference>
<reference evidence="8" key="2">
    <citation type="submission" date="2020-09" db="EMBL/GenBank/DDBJ databases">
        <authorList>
            <person name="Sun Q."/>
            <person name="Ohkuma M."/>
        </authorList>
    </citation>
    <scope>NUCLEOTIDE SEQUENCE</scope>
    <source>
        <strain evidence="8">JCM 30078</strain>
    </source>
</reference>
<proteinExistence type="inferred from homology"/>
<comment type="function">
    <text evidence="5">NDH-1 shuttles electrons from NADH, via FMN and iron-sulfur (Fe-S) centers, to quinones in the respiratory chain. The immediate electron acceptor for the enzyme in this species is believed to be ubiquinone. Couples the redox reaction to proton translocation (for every two electrons transferred, four hydrogen ions are translocated across the cytoplasmic membrane), and thus conserves the redox energy in a proton gradient.</text>
</comment>
<keyword evidence="5" id="KW-0813">Transport</keyword>
<feature type="transmembrane region" description="Helical" evidence="5">
    <location>
        <begin position="417"/>
        <end position="436"/>
    </location>
</feature>
<feature type="transmembrane region" description="Helical" evidence="5">
    <location>
        <begin position="140"/>
        <end position="160"/>
    </location>
</feature>
<comment type="subcellular location">
    <subcellularLocation>
        <location evidence="5">Cell membrane</location>
        <topology evidence="5">Multi-pass membrane protein</topology>
    </subcellularLocation>
    <subcellularLocation>
        <location evidence="1">Endomembrane system</location>
        <topology evidence="1">Multi-pass membrane protein</topology>
    </subcellularLocation>
    <subcellularLocation>
        <location evidence="6">Membrane</location>
        <topology evidence="6">Multi-pass membrane protein</topology>
    </subcellularLocation>
</comment>
<evidence type="ECO:0000256" key="5">
    <source>
        <dbReference type="HAMAP-Rule" id="MF_00445"/>
    </source>
</evidence>